<proteinExistence type="predicted"/>
<feature type="transmembrane region" description="Helical" evidence="1">
    <location>
        <begin position="90"/>
        <end position="109"/>
    </location>
</feature>
<evidence type="ECO:0000313" key="3">
    <source>
        <dbReference type="Proteomes" id="UP000823046"/>
    </source>
</evidence>
<dbReference type="SUPFAM" id="SSF47473">
    <property type="entry name" value="EF-hand"/>
    <property type="match status" value="1"/>
</dbReference>
<keyword evidence="1" id="KW-0472">Membrane</keyword>
<keyword evidence="1" id="KW-1133">Transmembrane helix</keyword>
<protein>
    <recommendedName>
        <fullName evidence="4">EF-hand domain-containing protein</fullName>
    </recommendedName>
</protein>
<dbReference type="InterPro" id="IPR011992">
    <property type="entry name" value="EF-hand-dom_pair"/>
</dbReference>
<feature type="transmembrane region" description="Helical" evidence="1">
    <location>
        <begin position="149"/>
        <end position="171"/>
    </location>
</feature>
<feature type="transmembrane region" description="Helical" evidence="1">
    <location>
        <begin position="229"/>
        <end position="250"/>
    </location>
</feature>
<evidence type="ECO:0000256" key="1">
    <source>
        <dbReference type="SAM" id="Phobius"/>
    </source>
</evidence>
<evidence type="ECO:0000313" key="2">
    <source>
        <dbReference type="EMBL" id="KAF8821981.1"/>
    </source>
</evidence>
<accession>A0ABQ7JDC9</accession>
<dbReference type="Gene3D" id="1.10.238.10">
    <property type="entry name" value="EF-hand"/>
    <property type="match status" value="1"/>
</dbReference>
<reference evidence="2 3" key="1">
    <citation type="journal article" date="2020" name="bioRxiv">
        <title>Metabolic contributions of an alphaproteobacterial endosymbiont in the apicomplexan Cardiosporidium cionae.</title>
        <authorList>
            <person name="Hunter E.S."/>
            <person name="Paight C.J."/>
            <person name="Lane C.E."/>
        </authorList>
    </citation>
    <scope>NUCLEOTIDE SEQUENCE [LARGE SCALE GENOMIC DNA]</scope>
    <source>
        <strain evidence="2">ESH_2018</strain>
    </source>
</reference>
<feature type="transmembrane region" description="Helical" evidence="1">
    <location>
        <begin position="320"/>
        <end position="341"/>
    </location>
</feature>
<dbReference type="Proteomes" id="UP000823046">
    <property type="component" value="Unassembled WGS sequence"/>
</dbReference>
<organism evidence="2 3">
    <name type="scientific">Cardiosporidium cionae</name>
    <dbReference type="NCBI Taxonomy" id="476202"/>
    <lineage>
        <taxon>Eukaryota</taxon>
        <taxon>Sar</taxon>
        <taxon>Alveolata</taxon>
        <taxon>Apicomplexa</taxon>
        <taxon>Aconoidasida</taxon>
        <taxon>Nephromycida</taxon>
        <taxon>Cardiosporidium</taxon>
    </lineage>
</organism>
<name>A0ABQ7JDC9_9APIC</name>
<feature type="transmembrane region" description="Helical" evidence="1">
    <location>
        <begin position="293"/>
        <end position="313"/>
    </location>
</feature>
<comment type="caution">
    <text evidence="2">The sequence shown here is derived from an EMBL/GenBank/DDBJ whole genome shotgun (WGS) entry which is preliminary data.</text>
</comment>
<sequence>MGIHEPECCWKKREKAEKDCDIATFGPAKCAISSEAEENLTELETRRYNASLILCLAILFLGIGAQSLVKFIEIKVLQNKDEFSRGVFETASRQVAIISVIIVVMWGILQTKIAENMDEALFGDIIQPEAKGNQLLHVEPLLEVLFEEFFFMMLTLLLWYIGYVFLIHIIVNRLINWIQKADDESIDEIIAELETTKNSICSTLWKDTFWKANFIAHRPTFHFRLKKEVALICALSAACLALMLIVRIVAQNIEKNIRPRQVTQYISLRSQMQHEQGIEESNLLSTFAPPYKWHKQLASCFFQLVVLALWTNLMRTHVHTWFYAAPWGISVVTGMFCLQSLCLSGSLYLVLLSLHAGMLTDVRLLEKSIFRARNIPSEEKNSVLIIWANLDEEQLGEIDRSKIYRFLLSQGLHLRQEKDADYFLQIFDRTSKGGLNKDEFFILFSVVQQLLQEPLDKETLQDWLEETCKKSGKIGMYIQLPELTRILSTLGLDWKNSRKTEFISFICGSNAQYSITPELFSSQMLAIEKHLLQPIQQ</sequence>
<keyword evidence="3" id="KW-1185">Reference proteome</keyword>
<evidence type="ECO:0008006" key="4">
    <source>
        <dbReference type="Google" id="ProtNLM"/>
    </source>
</evidence>
<keyword evidence="1" id="KW-0812">Transmembrane</keyword>
<feature type="transmembrane region" description="Helical" evidence="1">
    <location>
        <begin position="48"/>
        <end position="69"/>
    </location>
</feature>
<dbReference type="EMBL" id="JADAQX010000101">
    <property type="protein sequence ID" value="KAF8821981.1"/>
    <property type="molecule type" value="Genomic_DNA"/>
</dbReference>
<gene>
    <name evidence="2" type="ORF">IE077_001266</name>
</gene>